<reference evidence="5 6" key="1">
    <citation type="submission" date="2017-04" db="EMBL/GenBank/DDBJ databases">
        <title>Monoglobus pectinilyticus 14 draft genome.</title>
        <authorList>
            <person name="Kim C."/>
            <person name="Rosendale D.I."/>
            <person name="Kelly W.J."/>
            <person name="Tannock G.W."/>
            <person name="Patchett M.L."/>
            <person name="Jordens J.Z."/>
        </authorList>
    </citation>
    <scope>NUCLEOTIDE SEQUENCE [LARGE SCALE GENOMIC DNA]</scope>
    <source>
        <strain evidence="5 6">14</strain>
    </source>
</reference>
<dbReference type="AlphaFoldDB" id="A0A2K9P5V8"/>
<dbReference type="PANTHER" id="PTHR30408:SF12">
    <property type="entry name" value="TYPE I RESTRICTION ENZYME MJAVIII SPECIFICITY SUBUNIT"/>
    <property type="match status" value="1"/>
</dbReference>
<gene>
    <name evidence="5" type="ORF">B9O19_02218</name>
</gene>
<protein>
    <submittedName>
        <fullName evidence="5">Restriction endonuclease subunit S</fullName>
    </submittedName>
</protein>
<dbReference type="CDD" id="cd17264">
    <property type="entry name" value="RMtype1_S_Eco3763I-TRD2-CR2_like"/>
    <property type="match status" value="1"/>
</dbReference>
<keyword evidence="3" id="KW-0238">DNA-binding</keyword>
<dbReference type="GO" id="GO:0004519">
    <property type="term" value="F:endonuclease activity"/>
    <property type="evidence" value="ECO:0007669"/>
    <property type="project" value="UniProtKB-KW"/>
</dbReference>
<sequence length="403" mass="46026">MSEKKKPVVRFAGFTSDWEQRKVGDYCDMFNGDRSVKYPSAQDMVADGIPFINAGDLEDGRVKLSSANKITREKYDDLGGAKLQLGDIVYCLRGTLGKNAYIDNFDEGTVASSLVAIRPKNIDGRYLFHVFNSDIEYRQRVVHDEGAAQPNLSAKSVSEFLMPVPDIDEQKKLSSFFDHLNHLITLHQRKCDKLKNVKKSMLEKMFPKNGRKVSEIRFAGFTDNWEQRNDNEELEIRSEEWYIVSIGDIVSIGNGKDYKHLSDGNIPVYGTGGYMLSVSEALSYDDAIGIGRKGTIDRPYVLKAPYWTVDTLFYCIPQNNIDLNFIYAVFQTIDWKKLDESTGVPSLSKENIANYSLLIPRSVDIQRKIGRFFKNFDNLITLHQRKLEKLQNIKKSCLEKMFV</sequence>
<dbReference type="InterPro" id="IPR044946">
    <property type="entry name" value="Restrct_endonuc_typeI_TRD_sf"/>
</dbReference>
<keyword evidence="5" id="KW-0540">Nuclease</keyword>
<evidence type="ECO:0000313" key="5">
    <source>
        <dbReference type="EMBL" id="AUO20359.1"/>
    </source>
</evidence>
<dbReference type="InterPro" id="IPR000055">
    <property type="entry name" value="Restrct_endonuc_typeI_TRD"/>
</dbReference>
<name>A0A2K9P5V8_9FIRM</name>
<dbReference type="CDD" id="cd17288">
    <property type="entry name" value="RMtype1_S_LlaAI06ORF1089P_TRD1-CR1_like"/>
    <property type="match status" value="1"/>
</dbReference>
<keyword evidence="5" id="KW-0378">Hydrolase</keyword>
<dbReference type="Gene3D" id="1.10.287.1120">
    <property type="entry name" value="Bipartite methylase S protein"/>
    <property type="match status" value="1"/>
</dbReference>
<dbReference type="GeneID" id="98063590"/>
<dbReference type="KEGG" id="mpec:B9O19_02218"/>
<dbReference type="InterPro" id="IPR052021">
    <property type="entry name" value="Type-I_RS_S_subunit"/>
</dbReference>
<dbReference type="PANTHER" id="PTHR30408">
    <property type="entry name" value="TYPE-1 RESTRICTION ENZYME ECOKI SPECIFICITY PROTEIN"/>
    <property type="match status" value="1"/>
</dbReference>
<evidence type="ECO:0000256" key="3">
    <source>
        <dbReference type="ARBA" id="ARBA00023125"/>
    </source>
</evidence>
<organism evidence="5 6">
    <name type="scientific">Monoglobus pectinilyticus</name>
    <dbReference type="NCBI Taxonomy" id="1981510"/>
    <lineage>
        <taxon>Bacteria</taxon>
        <taxon>Bacillati</taxon>
        <taxon>Bacillota</taxon>
        <taxon>Clostridia</taxon>
        <taxon>Monoglobales</taxon>
        <taxon>Monoglobaceae</taxon>
        <taxon>Monoglobus</taxon>
    </lineage>
</organism>
<evidence type="ECO:0000259" key="4">
    <source>
        <dbReference type="Pfam" id="PF01420"/>
    </source>
</evidence>
<feature type="domain" description="Type I restriction modification DNA specificity" evidence="4">
    <location>
        <begin position="16"/>
        <end position="195"/>
    </location>
</feature>
<dbReference type="OrthoDB" id="9811611at2"/>
<dbReference type="Pfam" id="PF01420">
    <property type="entry name" value="Methylase_S"/>
    <property type="match status" value="2"/>
</dbReference>
<evidence type="ECO:0000256" key="1">
    <source>
        <dbReference type="ARBA" id="ARBA00010923"/>
    </source>
</evidence>
<dbReference type="GO" id="GO:0009307">
    <property type="term" value="P:DNA restriction-modification system"/>
    <property type="evidence" value="ECO:0007669"/>
    <property type="project" value="UniProtKB-KW"/>
</dbReference>
<dbReference type="GO" id="GO:0003677">
    <property type="term" value="F:DNA binding"/>
    <property type="evidence" value="ECO:0007669"/>
    <property type="project" value="UniProtKB-KW"/>
</dbReference>
<dbReference type="RefSeq" id="WP_102366486.1">
    <property type="nucleotide sequence ID" value="NZ_CP020991.1"/>
</dbReference>
<proteinExistence type="inferred from homology"/>
<dbReference type="Proteomes" id="UP000235589">
    <property type="component" value="Chromosome"/>
</dbReference>
<evidence type="ECO:0000256" key="2">
    <source>
        <dbReference type="ARBA" id="ARBA00022747"/>
    </source>
</evidence>
<evidence type="ECO:0000313" key="6">
    <source>
        <dbReference type="Proteomes" id="UP000235589"/>
    </source>
</evidence>
<dbReference type="Gene3D" id="3.90.220.20">
    <property type="entry name" value="DNA methylase specificity domains"/>
    <property type="match status" value="2"/>
</dbReference>
<comment type="similarity">
    <text evidence="1">Belongs to the type-I restriction system S methylase family.</text>
</comment>
<dbReference type="EMBL" id="CP020991">
    <property type="protein sequence ID" value="AUO20359.1"/>
    <property type="molecule type" value="Genomic_DNA"/>
</dbReference>
<feature type="domain" description="Type I restriction modification DNA specificity" evidence="4">
    <location>
        <begin position="239"/>
        <end position="391"/>
    </location>
</feature>
<dbReference type="SUPFAM" id="SSF116734">
    <property type="entry name" value="DNA methylase specificity domain"/>
    <property type="match status" value="2"/>
</dbReference>
<keyword evidence="6" id="KW-1185">Reference proteome</keyword>
<keyword evidence="2" id="KW-0680">Restriction system</keyword>
<dbReference type="REBASE" id="228422">
    <property type="entry name" value="S.Mpe14ORF2217P"/>
</dbReference>
<accession>A0A2K9P5V8</accession>
<keyword evidence="5" id="KW-0255">Endonuclease</keyword>